<keyword evidence="6" id="KW-0479">Metal-binding</keyword>
<dbReference type="GO" id="GO:0006511">
    <property type="term" value="P:ubiquitin-dependent protein catabolic process"/>
    <property type="evidence" value="ECO:0007669"/>
    <property type="project" value="TreeGrafter"/>
</dbReference>
<dbReference type="SUPFAM" id="SSF57850">
    <property type="entry name" value="RING/U-box"/>
    <property type="match status" value="1"/>
</dbReference>
<dbReference type="GO" id="GO:0061630">
    <property type="term" value="F:ubiquitin protein ligase activity"/>
    <property type="evidence" value="ECO:0007669"/>
    <property type="project" value="UniProtKB-EC"/>
</dbReference>
<evidence type="ECO:0000256" key="11">
    <source>
        <dbReference type="ARBA" id="ARBA00023136"/>
    </source>
</evidence>
<comment type="catalytic activity">
    <reaction evidence="1">
        <text>S-ubiquitinyl-[E2 ubiquitin-conjugating enzyme]-L-cysteine + [acceptor protein]-L-lysine = [E2 ubiquitin-conjugating enzyme]-L-cysteine + N(6)-ubiquitinyl-[acceptor protein]-L-lysine.</text>
        <dbReference type="EC" id="2.3.2.27"/>
    </reaction>
</comment>
<evidence type="ECO:0000256" key="13">
    <source>
        <dbReference type="SAM" id="MobiDB-lite"/>
    </source>
</evidence>
<dbReference type="OrthoDB" id="8062037at2759"/>
<comment type="caution">
    <text evidence="15">The sequence shown here is derived from an EMBL/GenBank/DDBJ whole genome shotgun (WGS) entry which is preliminary data.</text>
</comment>
<evidence type="ECO:0000256" key="7">
    <source>
        <dbReference type="ARBA" id="ARBA00022771"/>
    </source>
</evidence>
<evidence type="ECO:0000313" key="15">
    <source>
        <dbReference type="EMBL" id="KAI0491537.1"/>
    </source>
</evidence>
<evidence type="ECO:0000313" key="16">
    <source>
        <dbReference type="Proteomes" id="UP000829196"/>
    </source>
</evidence>
<dbReference type="AlphaFoldDB" id="A0A8T3A4S9"/>
<evidence type="ECO:0000256" key="2">
    <source>
        <dbReference type="ARBA" id="ARBA00004141"/>
    </source>
</evidence>
<dbReference type="InterPro" id="IPR013083">
    <property type="entry name" value="Znf_RING/FYVE/PHD"/>
</dbReference>
<dbReference type="Gene3D" id="3.30.40.10">
    <property type="entry name" value="Zinc/RING finger domain, C3HC4 (zinc finger)"/>
    <property type="match status" value="1"/>
</dbReference>
<keyword evidence="4" id="KW-0808">Transferase</keyword>
<reference evidence="15" key="1">
    <citation type="journal article" date="2022" name="Front. Genet.">
        <title>Chromosome-Scale Assembly of the Dendrobium nobile Genome Provides Insights Into the Molecular Mechanism of the Biosynthesis of the Medicinal Active Ingredient of Dendrobium.</title>
        <authorList>
            <person name="Xu Q."/>
            <person name="Niu S.-C."/>
            <person name="Li K.-L."/>
            <person name="Zheng P.-J."/>
            <person name="Zhang X.-J."/>
            <person name="Jia Y."/>
            <person name="Liu Y."/>
            <person name="Niu Y.-X."/>
            <person name="Yu L.-H."/>
            <person name="Chen D.-F."/>
            <person name="Zhang G.-Q."/>
        </authorList>
    </citation>
    <scope>NUCLEOTIDE SEQUENCE</scope>
    <source>
        <tissue evidence="15">Leaf</tissue>
    </source>
</reference>
<sequence>MTNNNLSLTSSRIWSNRDEDRDHHQRRQLSVPRSINNQQGGGGGMYLPWRLFEDRVRTGPFGLVRFPSHPHSPAQILIIEGTINGERVNPRLLQFIHESPPRIQGEWQLGFIPEPESSGLTDAEFNSAMKKLRKQTYDPPQLKRKAWRRGLFSSSNYVQGSNDEKNEDKKCTICLEPFVPKDQVLVTPCNHLFHDRCLTPWVKSHGQCPVCRFKLCERKDIIQTPNYNYNSNSTLGNIYEDDLALDLITLVRAMEEALMWMRLS</sequence>
<evidence type="ECO:0000256" key="4">
    <source>
        <dbReference type="ARBA" id="ARBA00022679"/>
    </source>
</evidence>
<dbReference type="PANTHER" id="PTHR45977">
    <property type="entry name" value="TARGET OF ERK KINASE MPK-1"/>
    <property type="match status" value="1"/>
</dbReference>
<evidence type="ECO:0000256" key="8">
    <source>
        <dbReference type="ARBA" id="ARBA00022786"/>
    </source>
</evidence>
<name>A0A8T3A4S9_DENNO</name>
<keyword evidence="11" id="KW-0472">Membrane</keyword>
<dbReference type="GO" id="GO:0000325">
    <property type="term" value="C:plant-type vacuole"/>
    <property type="evidence" value="ECO:0007669"/>
    <property type="project" value="TreeGrafter"/>
</dbReference>
<keyword evidence="5" id="KW-0812">Transmembrane</keyword>
<dbReference type="EMBL" id="JAGYWB010000018">
    <property type="protein sequence ID" value="KAI0491537.1"/>
    <property type="molecule type" value="Genomic_DNA"/>
</dbReference>
<comment type="subcellular location">
    <subcellularLocation>
        <location evidence="2">Membrane</location>
        <topology evidence="2">Multi-pass membrane protein</topology>
    </subcellularLocation>
</comment>
<keyword evidence="9" id="KW-0862">Zinc</keyword>
<dbReference type="Pfam" id="PF13639">
    <property type="entry name" value="zf-RING_2"/>
    <property type="match status" value="1"/>
</dbReference>
<dbReference type="GO" id="GO:0008270">
    <property type="term" value="F:zinc ion binding"/>
    <property type="evidence" value="ECO:0007669"/>
    <property type="project" value="UniProtKB-KW"/>
</dbReference>
<feature type="compositionally biased region" description="Polar residues" evidence="13">
    <location>
        <begin position="1"/>
        <end position="14"/>
    </location>
</feature>
<feature type="domain" description="RING-type" evidence="14">
    <location>
        <begin position="171"/>
        <end position="212"/>
    </location>
</feature>
<keyword evidence="16" id="KW-1185">Reference proteome</keyword>
<dbReference type="GO" id="GO:0016567">
    <property type="term" value="P:protein ubiquitination"/>
    <property type="evidence" value="ECO:0007669"/>
    <property type="project" value="TreeGrafter"/>
</dbReference>
<dbReference type="InterPro" id="IPR001841">
    <property type="entry name" value="Znf_RING"/>
</dbReference>
<evidence type="ECO:0000256" key="12">
    <source>
        <dbReference type="PROSITE-ProRule" id="PRU00175"/>
    </source>
</evidence>
<evidence type="ECO:0000256" key="10">
    <source>
        <dbReference type="ARBA" id="ARBA00022989"/>
    </source>
</evidence>
<evidence type="ECO:0000259" key="14">
    <source>
        <dbReference type="PROSITE" id="PS50089"/>
    </source>
</evidence>
<proteinExistence type="predicted"/>
<evidence type="ECO:0000256" key="9">
    <source>
        <dbReference type="ARBA" id="ARBA00022833"/>
    </source>
</evidence>
<evidence type="ECO:0000256" key="1">
    <source>
        <dbReference type="ARBA" id="ARBA00000900"/>
    </source>
</evidence>
<keyword evidence="8" id="KW-0833">Ubl conjugation pathway</keyword>
<evidence type="ECO:0000256" key="5">
    <source>
        <dbReference type="ARBA" id="ARBA00022692"/>
    </source>
</evidence>
<keyword evidence="10" id="KW-1133">Transmembrane helix</keyword>
<organism evidence="15 16">
    <name type="scientific">Dendrobium nobile</name>
    <name type="common">Orchid</name>
    <dbReference type="NCBI Taxonomy" id="94219"/>
    <lineage>
        <taxon>Eukaryota</taxon>
        <taxon>Viridiplantae</taxon>
        <taxon>Streptophyta</taxon>
        <taxon>Embryophyta</taxon>
        <taxon>Tracheophyta</taxon>
        <taxon>Spermatophyta</taxon>
        <taxon>Magnoliopsida</taxon>
        <taxon>Liliopsida</taxon>
        <taxon>Asparagales</taxon>
        <taxon>Orchidaceae</taxon>
        <taxon>Epidendroideae</taxon>
        <taxon>Malaxideae</taxon>
        <taxon>Dendrobiinae</taxon>
        <taxon>Dendrobium</taxon>
    </lineage>
</organism>
<keyword evidence="7 12" id="KW-0863">Zinc-finger</keyword>
<feature type="region of interest" description="Disordered" evidence="13">
    <location>
        <begin position="1"/>
        <end position="42"/>
    </location>
</feature>
<dbReference type="SMART" id="SM00184">
    <property type="entry name" value="RING"/>
    <property type="match status" value="1"/>
</dbReference>
<dbReference type="GO" id="GO:0016020">
    <property type="term" value="C:membrane"/>
    <property type="evidence" value="ECO:0007669"/>
    <property type="project" value="UniProtKB-SubCell"/>
</dbReference>
<dbReference type="PANTHER" id="PTHR45977:SF13">
    <property type="entry name" value="GB|AAF27103.1"/>
    <property type="match status" value="1"/>
</dbReference>
<accession>A0A8T3A4S9</accession>
<evidence type="ECO:0000256" key="6">
    <source>
        <dbReference type="ARBA" id="ARBA00022723"/>
    </source>
</evidence>
<gene>
    <name evidence="15" type="ORF">KFK09_025797</name>
</gene>
<dbReference type="Proteomes" id="UP000829196">
    <property type="component" value="Unassembled WGS sequence"/>
</dbReference>
<dbReference type="EC" id="2.3.2.27" evidence="3"/>
<evidence type="ECO:0000256" key="3">
    <source>
        <dbReference type="ARBA" id="ARBA00012483"/>
    </source>
</evidence>
<protein>
    <recommendedName>
        <fullName evidence="3">RING-type E3 ubiquitin transferase</fullName>
        <ecNumber evidence="3">2.3.2.27</ecNumber>
    </recommendedName>
</protein>
<dbReference type="PROSITE" id="PS50089">
    <property type="entry name" value="ZF_RING_2"/>
    <property type="match status" value="1"/>
</dbReference>
<dbReference type="CDD" id="cd16454">
    <property type="entry name" value="RING-H2_PA-TM-RING"/>
    <property type="match status" value="1"/>
</dbReference>